<comment type="caution">
    <text evidence="3">The sequence shown here is derived from an EMBL/GenBank/DDBJ whole genome shotgun (WGS) entry which is preliminary data.</text>
</comment>
<feature type="compositionally biased region" description="Polar residues" evidence="1">
    <location>
        <begin position="294"/>
        <end position="311"/>
    </location>
</feature>
<dbReference type="PANTHER" id="PTHR12276:SF124">
    <property type="entry name" value="CLATHRIN INTERACTOR 1"/>
    <property type="match status" value="1"/>
</dbReference>
<dbReference type="Pfam" id="PF01417">
    <property type="entry name" value="ENTH"/>
    <property type="match status" value="1"/>
</dbReference>
<sequence>MLNMWKVRELVDKATNVVMNYTEIESKVREATNDDPWGPSGQLMGEIARSTFMYEQFPEVMNMLWNRMLKDNKKNWRRVYKSLLLLAYLIRNGSERVVTSAREHLYDLRSIESYHCTDENGKDQGVNVRQKVKELVELVQDDERLREERKKAKKNKDKYIGVSSDNAGGFRYTDESAEGRGRRWDNDWEQKGAFPFSEKVGQISGRIGTTIEDTISRFRNKPRDDSPDRFSDAEEERGRGQANGQANQSEFRDEEETVTTKSVQIVQATETTATRKRGGVPSKRVDLGAAASYTGDSSPSHSASTQKTEPANQPAGGLVDLLSVQPTPSQPTPDLFADFGSAAASAGLSSAPAPAGDFGDWSAFPGAAPPAQAPPTSAVDLFGPAPMTSEPVSAAPASSDLFDLFSPTHSTSISASQSITFNMTTQPQSLGDPLVPQAVGQKGGVLQGPKAGAVPSTWSDSNINISLDLMSPQPQKVQQPTLNMMQQQGVQQPPVAMVTQGFGGMSLGMGGAPMRAPSNPMMPAATVAMGMPNMGMPLNQGMMGMNMGMGMPGSMGMGMGMGMPSNMGMGLPSNMGMSMGMSATSAAKPDAFADFANFK</sequence>
<reference evidence="3 4" key="1">
    <citation type="submission" date="2024-09" db="EMBL/GenBank/DDBJ databases">
        <title>A chromosome-level genome assembly of Gray's grenadier anchovy, Coilia grayii.</title>
        <authorList>
            <person name="Fu Z."/>
        </authorList>
    </citation>
    <scope>NUCLEOTIDE SEQUENCE [LARGE SCALE GENOMIC DNA]</scope>
    <source>
        <strain evidence="3">G4</strain>
        <tissue evidence="3">Muscle</tissue>
    </source>
</reference>
<dbReference type="CDD" id="cd16989">
    <property type="entry name" value="ENTH_EpsinR"/>
    <property type="match status" value="1"/>
</dbReference>
<protein>
    <recommendedName>
        <fullName evidence="2">ENTH domain-containing protein</fullName>
    </recommendedName>
</protein>
<dbReference type="SUPFAM" id="SSF48464">
    <property type="entry name" value="ENTH/VHS domain"/>
    <property type="match status" value="1"/>
</dbReference>
<name>A0ABD1JQH4_9TELE</name>
<dbReference type="SMART" id="SM00273">
    <property type="entry name" value="ENTH"/>
    <property type="match status" value="1"/>
</dbReference>
<feature type="domain" description="ENTH" evidence="2">
    <location>
        <begin position="16"/>
        <end position="149"/>
    </location>
</feature>
<accession>A0ABD1JQH4</accession>
<dbReference type="Proteomes" id="UP001591681">
    <property type="component" value="Unassembled WGS sequence"/>
</dbReference>
<dbReference type="AlphaFoldDB" id="A0ABD1JQH4"/>
<gene>
    <name evidence="3" type="ORF">ACEWY4_016028</name>
</gene>
<dbReference type="Gene3D" id="1.25.40.90">
    <property type="match status" value="1"/>
</dbReference>
<dbReference type="GO" id="GO:0005737">
    <property type="term" value="C:cytoplasm"/>
    <property type="evidence" value="ECO:0007669"/>
    <property type="project" value="UniProtKB-ARBA"/>
</dbReference>
<dbReference type="InterPro" id="IPR013809">
    <property type="entry name" value="ENTH"/>
</dbReference>
<evidence type="ECO:0000313" key="4">
    <source>
        <dbReference type="Proteomes" id="UP001591681"/>
    </source>
</evidence>
<feature type="compositionally biased region" description="Polar residues" evidence="1">
    <location>
        <begin position="259"/>
        <end position="272"/>
    </location>
</feature>
<evidence type="ECO:0000313" key="3">
    <source>
        <dbReference type="EMBL" id="KAL2089129.1"/>
    </source>
</evidence>
<dbReference type="FunFam" id="1.25.40.90:FF:000006">
    <property type="entry name" value="Clathrin interactor 1"/>
    <property type="match status" value="1"/>
</dbReference>
<organism evidence="3 4">
    <name type="scientific">Coilia grayii</name>
    <name type="common">Gray's grenadier anchovy</name>
    <dbReference type="NCBI Taxonomy" id="363190"/>
    <lineage>
        <taxon>Eukaryota</taxon>
        <taxon>Metazoa</taxon>
        <taxon>Chordata</taxon>
        <taxon>Craniata</taxon>
        <taxon>Vertebrata</taxon>
        <taxon>Euteleostomi</taxon>
        <taxon>Actinopterygii</taxon>
        <taxon>Neopterygii</taxon>
        <taxon>Teleostei</taxon>
        <taxon>Clupei</taxon>
        <taxon>Clupeiformes</taxon>
        <taxon>Clupeoidei</taxon>
        <taxon>Engraulidae</taxon>
        <taxon>Coilinae</taxon>
        <taxon>Coilia</taxon>
    </lineage>
</organism>
<keyword evidence="4" id="KW-1185">Reference proteome</keyword>
<dbReference type="PROSITE" id="PS50942">
    <property type="entry name" value="ENTH"/>
    <property type="match status" value="1"/>
</dbReference>
<feature type="region of interest" description="Disordered" evidence="1">
    <location>
        <begin position="204"/>
        <end position="334"/>
    </location>
</feature>
<dbReference type="PANTHER" id="PTHR12276">
    <property type="entry name" value="EPSIN/ENT-RELATED"/>
    <property type="match status" value="1"/>
</dbReference>
<evidence type="ECO:0000259" key="2">
    <source>
        <dbReference type="PROSITE" id="PS50942"/>
    </source>
</evidence>
<feature type="compositionally biased region" description="Basic and acidic residues" evidence="1">
    <location>
        <begin position="221"/>
        <end position="239"/>
    </location>
</feature>
<proteinExistence type="predicted"/>
<feature type="region of interest" description="Disordered" evidence="1">
    <location>
        <begin position="361"/>
        <end position="384"/>
    </location>
</feature>
<dbReference type="EMBL" id="JBHFQA010000013">
    <property type="protein sequence ID" value="KAL2089129.1"/>
    <property type="molecule type" value="Genomic_DNA"/>
</dbReference>
<dbReference type="InterPro" id="IPR008942">
    <property type="entry name" value="ENTH_VHS"/>
</dbReference>
<evidence type="ECO:0000256" key="1">
    <source>
        <dbReference type="SAM" id="MobiDB-lite"/>
    </source>
</evidence>